<evidence type="ECO:0000256" key="1">
    <source>
        <dbReference type="ARBA" id="ARBA00010164"/>
    </source>
</evidence>
<proteinExistence type="inferred from homology"/>
<dbReference type="GO" id="GO:0004674">
    <property type="term" value="F:protein serine/threonine kinase activity"/>
    <property type="evidence" value="ECO:0007669"/>
    <property type="project" value="TreeGrafter"/>
</dbReference>
<dbReference type="GO" id="GO:0005829">
    <property type="term" value="C:cytosol"/>
    <property type="evidence" value="ECO:0007669"/>
    <property type="project" value="TreeGrafter"/>
</dbReference>
<name>A0A158FFW8_CABSO</name>
<keyword evidence="2" id="KW-0808">Transferase</keyword>
<protein>
    <recommendedName>
        <fullName evidence="4">HipA-like C-terminal domain-containing protein</fullName>
    </recommendedName>
</protein>
<organism evidence="5 6">
    <name type="scientific">Caballeronia sordidicola</name>
    <name type="common">Burkholderia sordidicola</name>
    <dbReference type="NCBI Taxonomy" id="196367"/>
    <lineage>
        <taxon>Bacteria</taxon>
        <taxon>Pseudomonadati</taxon>
        <taxon>Pseudomonadota</taxon>
        <taxon>Betaproteobacteria</taxon>
        <taxon>Burkholderiales</taxon>
        <taxon>Burkholderiaceae</taxon>
        <taxon>Caballeronia</taxon>
    </lineage>
</organism>
<dbReference type="InterPro" id="IPR052028">
    <property type="entry name" value="HipA_Ser/Thr_kinase"/>
</dbReference>
<dbReference type="InterPro" id="IPR012893">
    <property type="entry name" value="HipA-like_C"/>
</dbReference>
<gene>
    <name evidence="5" type="ORF">AWB64_01294</name>
</gene>
<evidence type="ECO:0000256" key="2">
    <source>
        <dbReference type="ARBA" id="ARBA00022679"/>
    </source>
</evidence>
<comment type="similarity">
    <text evidence="1">Belongs to the HipA Ser/Thr kinase family.</text>
</comment>
<dbReference type="OrthoDB" id="9805913at2"/>
<evidence type="ECO:0000313" key="6">
    <source>
        <dbReference type="Proteomes" id="UP000054893"/>
    </source>
</evidence>
<dbReference type="PANTHER" id="PTHR37419:SF8">
    <property type="entry name" value="TOXIN YJJJ"/>
    <property type="match status" value="1"/>
</dbReference>
<dbReference type="Proteomes" id="UP000054893">
    <property type="component" value="Unassembled WGS sequence"/>
</dbReference>
<dbReference type="EMBL" id="FCOC02000002">
    <property type="protein sequence ID" value="SAL18772.1"/>
    <property type="molecule type" value="Genomic_DNA"/>
</dbReference>
<accession>A0A158FFW8</accession>
<evidence type="ECO:0000259" key="4">
    <source>
        <dbReference type="Pfam" id="PF07804"/>
    </source>
</evidence>
<dbReference type="AlphaFoldDB" id="A0A158FFW8"/>
<dbReference type="Pfam" id="PF07804">
    <property type="entry name" value="HipA_C"/>
    <property type="match status" value="1"/>
</dbReference>
<dbReference type="PANTHER" id="PTHR37419">
    <property type="entry name" value="SERINE/THREONINE-PROTEIN KINASE TOXIN HIPA"/>
    <property type="match status" value="1"/>
</dbReference>
<keyword evidence="3" id="KW-0418">Kinase</keyword>
<feature type="domain" description="HipA-like C-terminal" evidence="4">
    <location>
        <begin position="173"/>
        <end position="245"/>
    </location>
</feature>
<reference evidence="5 6" key="1">
    <citation type="submission" date="2016-01" db="EMBL/GenBank/DDBJ databases">
        <authorList>
            <person name="Oliw E.H."/>
        </authorList>
    </citation>
    <scope>NUCLEOTIDE SEQUENCE [LARGE SCALE GENOMIC DNA]</scope>
    <source>
        <strain evidence="5">LMG 22029</strain>
    </source>
</reference>
<sequence length="266" mass="29409">MTTNNTELAVFAHIGGRWEICGQLILREELGELRTSLFEYNEFYRRGERSTALDPVDLSFSETPGPTNNLLAPKNGLPYFGALRDATPDAWGRRVIESKLGGELNGLPESQYVLHAGSERVGMIDVRQTDDDLPSEQRDHWSNLQNLAQAAELVEEGLPVSGKQRDIFAQGVGLGGARPKASIRDEKGILWLAKFSSRGDRFAIPSIECATLKMAAKAGIRVPDVKTSRLGERQLMLIRRFDRFWKHSGDARLDEGSRMSSVPGGG</sequence>
<evidence type="ECO:0000256" key="3">
    <source>
        <dbReference type="ARBA" id="ARBA00022777"/>
    </source>
</evidence>
<evidence type="ECO:0000313" key="5">
    <source>
        <dbReference type="EMBL" id="SAL18772.1"/>
    </source>
</evidence>